<reference evidence="2 3" key="1">
    <citation type="submission" date="2018-11" db="EMBL/GenBank/DDBJ databases">
        <authorList>
            <consortium name="Pathogen Informatics"/>
        </authorList>
    </citation>
    <scope>NUCLEOTIDE SEQUENCE [LARGE SCALE GENOMIC DNA]</scope>
</reference>
<sequence length="274" mass="31012">MSHIRWLNTKEVNRNLDKIWALCNNDKFLAEELLDAISTGFTHFLVLYALHTLRTLTKVGLRGDLARFYYIPTYIKIKERFNLPAEGSRQSDNNMPNSQSVSLPSLAADSRPQFNSASGSAQNNNSAPVAEVQTQNAAELSYRRSGSLEDVNPLPVKRLKVEPAAVGNTPLKLFPRDRPPDDIPVYDYSKVKREKFDVKFAQLETESRISHSSSSHHISGSASASVDEWDEVLRSIDADPAVPPQYKVMFRCLVMSNRDLRDHNKILRSQLEKR</sequence>
<organism evidence="2 3">
    <name type="scientific">Strongylus vulgaris</name>
    <name type="common">Blood worm</name>
    <dbReference type="NCBI Taxonomy" id="40348"/>
    <lineage>
        <taxon>Eukaryota</taxon>
        <taxon>Metazoa</taxon>
        <taxon>Ecdysozoa</taxon>
        <taxon>Nematoda</taxon>
        <taxon>Chromadorea</taxon>
        <taxon>Rhabditida</taxon>
        <taxon>Rhabditina</taxon>
        <taxon>Rhabditomorpha</taxon>
        <taxon>Strongyloidea</taxon>
        <taxon>Strongylidae</taxon>
        <taxon>Strongylus</taxon>
    </lineage>
</organism>
<dbReference type="Proteomes" id="UP000270094">
    <property type="component" value="Unassembled WGS sequence"/>
</dbReference>
<gene>
    <name evidence="2" type="ORF">SVUK_LOCUS12130</name>
</gene>
<dbReference type="OrthoDB" id="5867571at2759"/>
<proteinExistence type="predicted"/>
<evidence type="ECO:0000313" key="3">
    <source>
        <dbReference type="Proteomes" id="UP000270094"/>
    </source>
</evidence>
<name>A0A3P7LCW6_STRVU</name>
<evidence type="ECO:0000313" key="2">
    <source>
        <dbReference type="EMBL" id="VDM77132.1"/>
    </source>
</evidence>
<evidence type="ECO:0000256" key="1">
    <source>
        <dbReference type="SAM" id="MobiDB-lite"/>
    </source>
</evidence>
<accession>A0A3P7LCW6</accession>
<feature type="compositionally biased region" description="Low complexity" evidence="1">
    <location>
        <begin position="115"/>
        <end position="127"/>
    </location>
</feature>
<dbReference type="EMBL" id="UYYB01098491">
    <property type="protein sequence ID" value="VDM77132.1"/>
    <property type="molecule type" value="Genomic_DNA"/>
</dbReference>
<dbReference type="AlphaFoldDB" id="A0A3P7LCW6"/>
<feature type="region of interest" description="Disordered" evidence="1">
    <location>
        <begin position="110"/>
        <end position="144"/>
    </location>
</feature>
<protein>
    <submittedName>
        <fullName evidence="2">Uncharacterized protein</fullName>
    </submittedName>
</protein>
<keyword evidence="3" id="KW-1185">Reference proteome</keyword>